<feature type="coiled-coil region" evidence="6">
    <location>
        <begin position="862"/>
        <end position="900"/>
    </location>
</feature>
<keyword evidence="4" id="KW-0378">Hydrolase</keyword>
<dbReference type="PANTHER" id="PTHR43108:SF16">
    <property type="entry name" value="EXTRACELLULAR SULFATASE SULF-1 HOMOLOG"/>
    <property type="match status" value="1"/>
</dbReference>
<organism evidence="9 10">
    <name type="scientific">Parthenolecanium corni</name>
    <dbReference type="NCBI Taxonomy" id="536013"/>
    <lineage>
        <taxon>Eukaryota</taxon>
        <taxon>Metazoa</taxon>
        <taxon>Ecdysozoa</taxon>
        <taxon>Arthropoda</taxon>
        <taxon>Hexapoda</taxon>
        <taxon>Insecta</taxon>
        <taxon>Pterygota</taxon>
        <taxon>Neoptera</taxon>
        <taxon>Paraneoptera</taxon>
        <taxon>Hemiptera</taxon>
        <taxon>Sternorrhyncha</taxon>
        <taxon>Coccoidea</taxon>
        <taxon>Coccidae</taxon>
        <taxon>Parthenolecanium</taxon>
    </lineage>
</organism>
<feature type="region of interest" description="Disordered" evidence="7">
    <location>
        <begin position="508"/>
        <end position="528"/>
    </location>
</feature>
<comment type="caution">
    <text evidence="9">The sequence shown here is derived from an EMBL/GenBank/DDBJ whole genome shotgun (WGS) entry which is preliminary data.</text>
</comment>
<reference evidence="9 10" key="1">
    <citation type="submission" date="2024-03" db="EMBL/GenBank/DDBJ databases">
        <title>Adaptation during the transition from Ophiocordyceps entomopathogen to insect associate is accompanied by gene loss and intensified selection.</title>
        <authorList>
            <person name="Ward C.M."/>
            <person name="Onetto C.A."/>
            <person name="Borneman A.R."/>
        </authorList>
    </citation>
    <scope>NUCLEOTIDE SEQUENCE [LARGE SCALE GENOMIC DNA]</scope>
    <source>
        <strain evidence="9">AWRI1</strain>
        <tissue evidence="9">Single Adult Female</tissue>
    </source>
</reference>
<keyword evidence="10" id="KW-1185">Reference proteome</keyword>
<keyword evidence="3" id="KW-0732">Signal</keyword>
<dbReference type="InterPro" id="IPR017850">
    <property type="entry name" value="Alkaline_phosphatase_core_sf"/>
</dbReference>
<evidence type="ECO:0000259" key="8">
    <source>
        <dbReference type="Pfam" id="PF00884"/>
    </source>
</evidence>
<dbReference type="EMBL" id="JBBCAQ010000036">
    <property type="protein sequence ID" value="KAK7576197.1"/>
    <property type="molecule type" value="Genomic_DNA"/>
</dbReference>
<evidence type="ECO:0000256" key="4">
    <source>
        <dbReference type="ARBA" id="ARBA00022801"/>
    </source>
</evidence>
<keyword evidence="5" id="KW-0325">Glycoprotein</keyword>
<keyword evidence="6" id="KW-0175">Coiled coil</keyword>
<comment type="cofactor">
    <cofactor evidence="1">
        <name>Ca(2+)</name>
        <dbReference type="ChEBI" id="CHEBI:29108"/>
    </cofactor>
</comment>
<accession>A0AAN9XZD1</accession>
<evidence type="ECO:0000256" key="5">
    <source>
        <dbReference type="ARBA" id="ARBA00023180"/>
    </source>
</evidence>
<dbReference type="SUPFAM" id="SSF53649">
    <property type="entry name" value="Alkaline phosphatase-like"/>
    <property type="match status" value="1"/>
</dbReference>
<dbReference type="GO" id="GO:0008449">
    <property type="term" value="F:N-acetylglucosamine-6-sulfatase activity"/>
    <property type="evidence" value="ECO:0007669"/>
    <property type="project" value="TreeGrafter"/>
</dbReference>
<evidence type="ECO:0000256" key="3">
    <source>
        <dbReference type="ARBA" id="ARBA00022729"/>
    </source>
</evidence>
<evidence type="ECO:0000256" key="2">
    <source>
        <dbReference type="ARBA" id="ARBA00008779"/>
    </source>
</evidence>
<feature type="coiled-coil region" evidence="6">
    <location>
        <begin position="750"/>
        <end position="784"/>
    </location>
</feature>
<feature type="compositionally biased region" description="Polar residues" evidence="7">
    <location>
        <begin position="515"/>
        <end position="528"/>
    </location>
</feature>
<dbReference type="CDD" id="cd16147">
    <property type="entry name" value="G6S"/>
    <property type="match status" value="1"/>
</dbReference>
<dbReference type="InterPro" id="IPR024607">
    <property type="entry name" value="Sulfatase_CS"/>
</dbReference>
<dbReference type="AlphaFoldDB" id="A0AAN9XZD1"/>
<evidence type="ECO:0000256" key="1">
    <source>
        <dbReference type="ARBA" id="ARBA00001913"/>
    </source>
</evidence>
<comment type="similarity">
    <text evidence="2">Belongs to the sulfatase family.</text>
</comment>
<dbReference type="GO" id="GO:0005539">
    <property type="term" value="F:glycosaminoglycan binding"/>
    <property type="evidence" value="ECO:0007669"/>
    <property type="project" value="TreeGrafter"/>
</dbReference>
<feature type="domain" description="Sulfatase N-terminal" evidence="8">
    <location>
        <begin position="109"/>
        <end position="440"/>
    </location>
</feature>
<dbReference type="Gene3D" id="3.40.720.10">
    <property type="entry name" value="Alkaline Phosphatase, subunit A"/>
    <property type="match status" value="1"/>
</dbReference>
<dbReference type="PROSITE" id="PS00523">
    <property type="entry name" value="SULFATASE_1"/>
    <property type="match status" value="1"/>
</dbReference>
<dbReference type="PANTHER" id="PTHR43108">
    <property type="entry name" value="N-ACETYLGLUCOSAMINE-6-SULFATASE FAMILY MEMBER"/>
    <property type="match status" value="1"/>
</dbReference>
<evidence type="ECO:0000313" key="9">
    <source>
        <dbReference type="EMBL" id="KAK7576197.1"/>
    </source>
</evidence>
<evidence type="ECO:0000256" key="6">
    <source>
        <dbReference type="SAM" id="Coils"/>
    </source>
</evidence>
<evidence type="ECO:0000256" key="7">
    <source>
        <dbReference type="SAM" id="MobiDB-lite"/>
    </source>
</evidence>
<dbReference type="InterPro" id="IPR000917">
    <property type="entry name" value="Sulfatase_N"/>
</dbReference>
<gene>
    <name evidence="9" type="ORF">V9T40_012483</name>
</gene>
<name>A0AAN9XZD1_9HEMI</name>
<dbReference type="Proteomes" id="UP001367676">
    <property type="component" value="Unassembled WGS sequence"/>
</dbReference>
<dbReference type="FunFam" id="3.40.720.10:FF:000050">
    <property type="entry name" value="Extracellular sulfatase SULF-1"/>
    <property type="match status" value="1"/>
</dbReference>
<protein>
    <recommendedName>
        <fullName evidence="8">Sulfatase N-terminal domain-containing protein</fullName>
    </recommendedName>
</protein>
<proteinExistence type="inferred from homology"/>
<sequence>MAQKGVIFGIGGSSTRYEISGASQRNSRWKAAMKVNLLWLYLMLQALLMSGCLAGPDHQSSVGGWKELKRRPYRGSALSSHTKKISPIERLRSSRTTYPYDGYKNRRKPNIILFVTDDQDVELGSLNFMPETSRLMREGGAEFRHAYATTPMCCPSRSSMLTGLYVHNHNVYTNNDNCSNAQWQSEHESRSFATYLHSAGYHTGYFGKYLNKYNGSHIPSGWQQWAGLIMNSKYYNYSINFNGKRIRHGNDYSKDYYTDLIANDSVNFLRQWKSENADKPTLLVMSFPAPHGPEDSAPQFSNMFFNVTSHHTPSYDYAPNPDKQWILRVTEKMLPIHKRFTDLLMTKRLQTLQSVDNAVKRIFDVLKETGELENTYMIYTSDHGYHLGQFGLIKGKSFPFEFDVRIPFLVRGPGIEPGSIVNEIALNIDLAPTILDVADVPIPHHMDGRSLVKLFNKRKKSVRKYLSNWPDTFLIESSGRRDFFAPISNSLPDKISLGAAGNVLTSSVSESEESATMNNLSSSSSPENMNLLDQRNLKLVSPNEPAKNDISRRRVRSIENTTSSISVSSKAERLSIECQQTKNAYPCTEGQKWYCVQRQNRWRKHKCRVSSRKEVDQQALQKCTCVTEEGIVYLRFQAINGRSDQNSEFHNVHPTIIHYLKSNKSSDELVNELAKTWQIMRRQRRSSTIPDYGSDVSSMTPVVDLVDGQMIELPGTGSKSNTTTCMVLYDGSVRCSPEIYDSPGLLQLGKEQLILEIRKLQLQIKKLKNIHRHLERKHAALANVNNYINQESVATRSETDLVNSSSQDDLKNHKHRHQRIESTRNLNRTIYPQLNDLRDEKESGDNSVPDACYCVPHSQNEYAEAEAEATMAKSEKQLLREQKKKRKEKKLKKKAKFEKDCFQEKMNCFTQDRQHWRTLPFWNDDPFCFCMNANNNTYTCLRTINATHNYLYCEFVTGWITYYNLRIDPFQQWNRFNSLSIHEKTLLKSTLAQLSKCKGFDECGYRSNGRQISNVDSPRKISVSGINNTFGCLT</sequence>
<evidence type="ECO:0000313" key="10">
    <source>
        <dbReference type="Proteomes" id="UP001367676"/>
    </source>
</evidence>
<dbReference type="Pfam" id="PF00884">
    <property type="entry name" value="Sulfatase"/>
    <property type="match status" value="1"/>
</dbReference>
<feature type="region of interest" description="Disordered" evidence="7">
    <location>
        <begin position="794"/>
        <end position="820"/>
    </location>
</feature>
<feature type="compositionally biased region" description="Polar residues" evidence="7">
    <location>
        <begin position="794"/>
        <end position="807"/>
    </location>
</feature>